<reference evidence="1 2" key="1">
    <citation type="submission" date="2017-12" db="EMBL/GenBank/DDBJ databases">
        <title>Genome Sequence of a Multidrug-Resistant Candida haemulonii Isolate from a Patient with Chronic Leg Ulcers in Israel.</title>
        <authorList>
            <person name="Chow N.A."/>
            <person name="Gade L."/>
            <person name="Batra D."/>
            <person name="Rowe L.A."/>
            <person name="Ben-Ami R."/>
            <person name="Loparev V.N."/>
            <person name="Litvintseva A.P."/>
        </authorList>
    </citation>
    <scope>NUCLEOTIDE SEQUENCE [LARGE SCALE GENOMIC DNA]</scope>
    <source>
        <strain evidence="1 2">B11899</strain>
    </source>
</reference>
<gene>
    <name evidence="1" type="ORF">CXQ85_004155</name>
</gene>
<dbReference type="OrthoDB" id="5600212at2759"/>
<name>A0A2V1AUU8_9ASCO</name>
<comment type="caution">
    <text evidence="1">The sequence shown here is derived from an EMBL/GenBank/DDBJ whole genome shotgun (WGS) entry which is preliminary data.</text>
</comment>
<dbReference type="STRING" id="45357.A0A2V1AUU8"/>
<dbReference type="Proteomes" id="UP000244309">
    <property type="component" value="Unassembled WGS sequence"/>
</dbReference>
<accession>A0A2V1AUU8</accession>
<dbReference type="RefSeq" id="XP_025341591.1">
    <property type="nucleotide sequence ID" value="XM_025487783.1"/>
</dbReference>
<dbReference type="AlphaFoldDB" id="A0A2V1AUU8"/>
<keyword evidence="2" id="KW-1185">Reference proteome</keyword>
<protein>
    <submittedName>
        <fullName evidence="1">Uncharacterized protein</fullName>
    </submittedName>
</protein>
<dbReference type="EMBL" id="PKFO01000004">
    <property type="protein sequence ID" value="PVH20651.1"/>
    <property type="molecule type" value="Genomic_DNA"/>
</dbReference>
<dbReference type="VEuPathDB" id="FungiDB:CXQ85_004155"/>
<sequence length="151" mass="17459">MENNFNKELFLLRTQLAELHCQVAMKRLHGSGHASSDFNNTMSAISEKVSILEEGYASDEVTFNRRELLVLEPKCWKSQAIMLANEEKLTSKSNTRAVVEARILTEFINSVDYLTYEYYDYKLSRRLLEFLTGMMPINKHLLPDLDDMKSA</sequence>
<organism evidence="1 2">
    <name type="scientific">Candidozyma haemuli</name>
    <dbReference type="NCBI Taxonomy" id="45357"/>
    <lineage>
        <taxon>Eukaryota</taxon>
        <taxon>Fungi</taxon>
        <taxon>Dikarya</taxon>
        <taxon>Ascomycota</taxon>
        <taxon>Saccharomycotina</taxon>
        <taxon>Pichiomycetes</taxon>
        <taxon>Metschnikowiaceae</taxon>
        <taxon>Candidozyma</taxon>
    </lineage>
</organism>
<evidence type="ECO:0000313" key="1">
    <source>
        <dbReference type="EMBL" id="PVH20651.1"/>
    </source>
</evidence>
<evidence type="ECO:0000313" key="2">
    <source>
        <dbReference type="Proteomes" id="UP000244309"/>
    </source>
</evidence>
<dbReference type="GeneID" id="37009485"/>
<proteinExistence type="predicted"/>